<protein>
    <submittedName>
        <fullName evidence="1">Uncharacterized protein</fullName>
    </submittedName>
</protein>
<proteinExistence type="predicted"/>
<dbReference type="AlphaFoldDB" id="A0A3S2PFF2"/>
<organism evidence="1 2">
    <name type="scientific">Oryzias javanicus</name>
    <name type="common">Javanese ricefish</name>
    <name type="synonym">Aplocheilus javanicus</name>
    <dbReference type="NCBI Taxonomy" id="123683"/>
    <lineage>
        <taxon>Eukaryota</taxon>
        <taxon>Metazoa</taxon>
        <taxon>Chordata</taxon>
        <taxon>Craniata</taxon>
        <taxon>Vertebrata</taxon>
        <taxon>Euteleostomi</taxon>
        <taxon>Actinopterygii</taxon>
        <taxon>Neopterygii</taxon>
        <taxon>Teleostei</taxon>
        <taxon>Neoteleostei</taxon>
        <taxon>Acanthomorphata</taxon>
        <taxon>Ovalentaria</taxon>
        <taxon>Atherinomorphae</taxon>
        <taxon>Beloniformes</taxon>
        <taxon>Adrianichthyidae</taxon>
        <taxon>Oryziinae</taxon>
        <taxon>Oryzias</taxon>
    </lineage>
</organism>
<sequence length="67" mass="7180">MTKCSRACDARASDERAIYTGAKYNSATAKVHGAASAKAYLAQLLPRSTSWLVPRGVSEGGMIEYLQ</sequence>
<keyword evidence="2" id="KW-1185">Reference proteome</keyword>
<reference evidence="1 2" key="2">
    <citation type="submission" date="2019-01" db="EMBL/GenBank/DDBJ databases">
        <title>A chromosome length genome reference of the Java medaka (oryzias javanicus).</title>
        <authorList>
            <person name="Herpin A."/>
            <person name="Takehana Y."/>
            <person name="Naruse K."/>
            <person name="Ansai S."/>
            <person name="Kawaguchi M."/>
        </authorList>
    </citation>
    <scope>NUCLEOTIDE SEQUENCE [LARGE SCALE GENOMIC DNA]</scope>
    <source>
        <strain evidence="1">RS831</strain>
        <tissue evidence="1">Whole body</tissue>
    </source>
</reference>
<name>A0A3S2PFF2_ORYJA</name>
<reference evidence="1 2" key="1">
    <citation type="submission" date="2018-11" db="EMBL/GenBank/DDBJ databases">
        <authorList>
            <person name="Lopez-Roques C."/>
            <person name="Donnadieu C."/>
            <person name="Bouchez O."/>
            <person name="Klopp C."/>
            <person name="Cabau C."/>
            <person name="Zahm M."/>
        </authorList>
    </citation>
    <scope>NUCLEOTIDE SEQUENCE [LARGE SCALE GENOMIC DNA]</scope>
    <source>
        <strain evidence="1">RS831</strain>
        <tissue evidence="1">Whole body</tissue>
    </source>
</reference>
<evidence type="ECO:0000313" key="2">
    <source>
        <dbReference type="Proteomes" id="UP000283210"/>
    </source>
</evidence>
<accession>A0A3S2PFF2</accession>
<dbReference type="EMBL" id="CM012439">
    <property type="protein sequence ID" value="RVE74341.1"/>
    <property type="molecule type" value="Genomic_DNA"/>
</dbReference>
<evidence type="ECO:0000313" key="1">
    <source>
        <dbReference type="EMBL" id="RVE74341.1"/>
    </source>
</evidence>
<dbReference type="Proteomes" id="UP000283210">
    <property type="component" value="Chromosome 3"/>
</dbReference>
<gene>
    <name evidence="1" type="ORF">OJAV_G00021500</name>
</gene>